<dbReference type="Proteomes" id="UP000245207">
    <property type="component" value="Unassembled WGS sequence"/>
</dbReference>
<name>A0A2U1PWW7_ARTAN</name>
<dbReference type="OrthoDB" id="1600564at2759"/>
<evidence type="ECO:0000313" key="8">
    <source>
        <dbReference type="EMBL" id="PWA90222.1"/>
    </source>
</evidence>
<keyword evidence="4" id="KW-0732">Signal</keyword>
<dbReference type="PANTHER" id="PTHR45642">
    <property type="entry name" value="GDSL ESTERASE/LIPASE EXL3"/>
    <property type="match status" value="1"/>
</dbReference>
<accession>A0A2U1PWW7</accession>
<dbReference type="GO" id="GO:0016020">
    <property type="term" value="C:membrane"/>
    <property type="evidence" value="ECO:0007669"/>
    <property type="project" value="UniProtKB-SubCell"/>
</dbReference>
<keyword evidence="6" id="KW-0472">Membrane</keyword>
<comment type="caution">
    <text evidence="8">The sequence shown here is derived from an EMBL/GenBank/DDBJ whole genome shotgun (WGS) entry which is preliminary data.</text>
</comment>
<sequence>MEMDEYGNFDKILIEHLTVRAPSKEVMLNFLKKIAEEHGLDWDPTEFETELLKPHEEVIIKYVSFRFTVNGKNFTGQIPDYIRNCTSLRQIRLDGNKFSGDISQLFGMNPNLAFINLSGNQLTSEISPDFGKLQNLTNLQMERNIISGNISSKRGKLQRNYQELHAEGARRLAVVGMEAFGCIPLIRVIRGTTGCDDVYNKVALTFNTKIKSLMAKLRPTLGIKYFYTDIYGLMLDIVNKPSKYGFTEASKLQGPTCGNRSKYVYWDIVHFTEEMYKIISEEAIKSLIKTFA</sequence>
<dbReference type="Gene3D" id="3.40.50.1110">
    <property type="entry name" value="SGNH hydrolase"/>
    <property type="match status" value="1"/>
</dbReference>
<dbReference type="InterPro" id="IPR036514">
    <property type="entry name" value="SGNH_hydro_sf"/>
</dbReference>
<evidence type="ECO:0000256" key="7">
    <source>
        <dbReference type="ARBA" id="ARBA00023180"/>
    </source>
</evidence>
<evidence type="ECO:0000256" key="3">
    <source>
        <dbReference type="ARBA" id="ARBA00022614"/>
    </source>
</evidence>
<proteinExistence type="inferred from homology"/>
<dbReference type="PANTHER" id="PTHR45642:SF101">
    <property type="entry name" value="GDSL-LIKE LIPASE_ACYLHYDROLASE SUPERFAMILY PROTEIN-RELATED"/>
    <property type="match status" value="1"/>
</dbReference>
<dbReference type="InterPro" id="IPR042277">
    <property type="entry name" value="IST1-like"/>
</dbReference>
<dbReference type="GO" id="GO:0016788">
    <property type="term" value="F:hydrolase activity, acting on ester bonds"/>
    <property type="evidence" value="ECO:0007669"/>
    <property type="project" value="InterPro"/>
</dbReference>
<comment type="subcellular location">
    <subcellularLocation>
        <location evidence="1">Membrane</location>
    </subcellularLocation>
</comment>
<keyword evidence="7" id="KW-0325">Glycoprotein</keyword>
<keyword evidence="5" id="KW-0677">Repeat</keyword>
<dbReference type="FunFam" id="3.80.10.10:FF:000041">
    <property type="entry name" value="LRR receptor-like serine/threonine-protein kinase ERECTA"/>
    <property type="match status" value="1"/>
</dbReference>
<protein>
    <submittedName>
        <fullName evidence="8">SGNH hydrolase-type esterase domain-containing protein</fullName>
    </submittedName>
</protein>
<dbReference type="InterPro" id="IPR050592">
    <property type="entry name" value="GDSL_lipolytic_enzyme"/>
</dbReference>
<dbReference type="Pfam" id="PF00657">
    <property type="entry name" value="Lipase_GDSL"/>
    <property type="match status" value="1"/>
</dbReference>
<organism evidence="8 9">
    <name type="scientific">Artemisia annua</name>
    <name type="common">Sweet wormwood</name>
    <dbReference type="NCBI Taxonomy" id="35608"/>
    <lineage>
        <taxon>Eukaryota</taxon>
        <taxon>Viridiplantae</taxon>
        <taxon>Streptophyta</taxon>
        <taxon>Embryophyta</taxon>
        <taxon>Tracheophyta</taxon>
        <taxon>Spermatophyta</taxon>
        <taxon>Magnoliopsida</taxon>
        <taxon>eudicotyledons</taxon>
        <taxon>Gunneridae</taxon>
        <taxon>Pentapetalae</taxon>
        <taxon>asterids</taxon>
        <taxon>campanulids</taxon>
        <taxon>Asterales</taxon>
        <taxon>Asteraceae</taxon>
        <taxon>Asteroideae</taxon>
        <taxon>Anthemideae</taxon>
        <taxon>Artemisiinae</taxon>
        <taxon>Artemisia</taxon>
    </lineage>
</organism>
<dbReference type="AlphaFoldDB" id="A0A2U1PWW7"/>
<gene>
    <name evidence="8" type="ORF">CTI12_AA103250</name>
</gene>
<keyword evidence="8" id="KW-0378">Hydrolase</keyword>
<dbReference type="Gene3D" id="1.20.1260.60">
    <property type="entry name" value="Vacuolar protein sorting-associated protein Ist1"/>
    <property type="match status" value="1"/>
</dbReference>
<evidence type="ECO:0000256" key="6">
    <source>
        <dbReference type="ARBA" id="ARBA00023136"/>
    </source>
</evidence>
<evidence type="ECO:0000256" key="4">
    <source>
        <dbReference type="ARBA" id="ARBA00022729"/>
    </source>
</evidence>
<reference evidence="8 9" key="1">
    <citation type="journal article" date="2018" name="Mol. Plant">
        <title>The genome of Artemisia annua provides insight into the evolution of Asteraceae family and artemisinin biosynthesis.</title>
        <authorList>
            <person name="Shen Q."/>
            <person name="Zhang L."/>
            <person name="Liao Z."/>
            <person name="Wang S."/>
            <person name="Yan T."/>
            <person name="Shi P."/>
            <person name="Liu M."/>
            <person name="Fu X."/>
            <person name="Pan Q."/>
            <person name="Wang Y."/>
            <person name="Lv Z."/>
            <person name="Lu X."/>
            <person name="Zhang F."/>
            <person name="Jiang W."/>
            <person name="Ma Y."/>
            <person name="Chen M."/>
            <person name="Hao X."/>
            <person name="Li L."/>
            <person name="Tang Y."/>
            <person name="Lv G."/>
            <person name="Zhou Y."/>
            <person name="Sun X."/>
            <person name="Brodelius P.E."/>
            <person name="Rose J.K.C."/>
            <person name="Tang K."/>
        </authorList>
    </citation>
    <scope>NUCLEOTIDE SEQUENCE [LARGE SCALE GENOMIC DNA]</scope>
    <source>
        <strain evidence="9">cv. Huhao1</strain>
        <tissue evidence="8">Leaf</tissue>
    </source>
</reference>
<dbReference type="InterPro" id="IPR001087">
    <property type="entry name" value="GDSL"/>
</dbReference>
<comment type="similarity">
    <text evidence="2">Belongs to the 'GDSL' lipolytic enzyme family.</text>
</comment>
<evidence type="ECO:0000256" key="1">
    <source>
        <dbReference type="ARBA" id="ARBA00004370"/>
    </source>
</evidence>
<dbReference type="EMBL" id="PKPP01000645">
    <property type="protein sequence ID" value="PWA90222.1"/>
    <property type="molecule type" value="Genomic_DNA"/>
</dbReference>
<evidence type="ECO:0000256" key="5">
    <source>
        <dbReference type="ARBA" id="ARBA00022737"/>
    </source>
</evidence>
<evidence type="ECO:0000313" key="9">
    <source>
        <dbReference type="Proteomes" id="UP000245207"/>
    </source>
</evidence>
<keyword evidence="9" id="KW-1185">Reference proteome</keyword>
<dbReference type="SUPFAM" id="SSF52266">
    <property type="entry name" value="SGNH hydrolase"/>
    <property type="match status" value="1"/>
</dbReference>
<dbReference type="SUPFAM" id="SSF52058">
    <property type="entry name" value="L domain-like"/>
    <property type="match status" value="1"/>
</dbReference>
<evidence type="ECO:0000256" key="2">
    <source>
        <dbReference type="ARBA" id="ARBA00008668"/>
    </source>
</evidence>
<keyword evidence="3" id="KW-0433">Leucine-rich repeat</keyword>